<sequence>MPNLQHFAYPSFLLLSRNGVIGPIIWVVARVYRLRRALTVLTISLHPGPKSEFEHWLGLAHGVDSAIARRTTARNVSISSSISRSFASAVHLTWWSHRDIFGLASGLNHAVRSITDLWWLRSHVTVPSSVASSSPPSSITSSSSSASASIAVPEPPHAEWCVFISPTTTYSAAWFW</sequence>
<evidence type="ECO:0000313" key="2">
    <source>
        <dbReference type="EMBL" id="EYE91572.1"/>
    </source>
</evidence>
<keyword evidence="1" id="KW-0812">Transmembrane</keyword>
<keyword evidence="1" id="KW-1133">Transmembrane helix</keyword>
<gene>
    <name evidence="2" type="ORF">EURHEDRAFT_237724</name>
</gene>
<name>A0A017S3S6_ASPRC</name>
<reference evidence="3" key="1">
    <citation type="journal article" date="2014" name="Nat. Commun.">
        <title>Genomic adaptations of the halophilic Dead Sea filamentous fungus Eurotium rubrum.</title>
        <authorList>
            <person name="Kis-Papo T."/>
            <person name="Weig A.R."/>
            <person name="Riley R."/>
            <person name="Persoh D."/>
            <person name="Salamov A."/>
            <person name="Sun H."/>
            <person name="Lipzen A."/>
            <person name="Wasser S.P."/>
            <person name="Rambold G."/>
            <person name="Grigoriev I.V."/>
            <person name="Nevo E."/>
        </authorList>
    </citation>
    <scope>NUCLEOTIDE SEQUENCE [LARGE SCALE GENOMIC DNA]</scope>
    <source>
        <strain evidence="3">CBS 135680</strain>
    </source>
</reference>
<evidence type="ECO:0000256" key="1">
    <source>
        <dbReference type="SAM" id="Phobius"/>
    </source>
</evidence>
<dbReference type="AlphaFoldDB" id="A0A017S3S6"/>
<dbReference type="HOGENOM" id="CLU_1524822_0_0_1"/>
<evidence type="ECO:0000313" key="3">
    <source>
        <dbReference type="Proteomes" id="UP000019804"/>
    </source>
</evidence>
<dbReference type="Proteomes" id="UP000019804">
    <property type="component" value="Unassembled WGS sequence"/>
</dbReference>
<dbReference type="EMBL" id="KK088443">
    <property type="protein sequence ID" value="EYE91572.1"/>
    <property type="molecule type" value="Genomic_DNA"/>
</dbReference>
<keyword evidence="1" id="KW-0472">Membrane</keyword>
<proteinExistence type="predicted"/>
<feature type="transmembrane region" description="Helical" evidence="1">
    <location>
        <begin position="6"/>
        <end position="29"/>
    </location>
</feature>
<organism evidence="2 3">
    <name type="scientific">Aspergillus ruber (strain CBS 135680)</name>
    <dbReference type="NCBI Taxonomy" id="1388766"/>
    <lineage>
        <taxon>Eukaryota</taxon>
        <taxon>Fungi</taxon>
        <taxon>Dikarya</taxon>
        <taxon>Ascomycota</taxon>
        <taxon>Pezizomycotina</taxon>
        <taxon>Eurotiomycetes</taxon>
        <taxon>Eurotiomycetidae</taxon>
        <taxon>Eurotiales</taxon>
        <taxon>Aspergillaceae</taxon>
        <taxon>Aspergillus</taxon>
        <taxon>Aspergillus subgen. Aspergillus</taxon>
    </lineage>
</organism>
<keyword evidence="3" id="KW-1185">Reference proteome</keyword>
<dbReference type="RefSeq" id="XP_040635262.1">
    <property type="nucleotide sequence ID" value="XM_040778052.1"/>
</dbReference>
<dbReference type="GeneID" id="63693176"/>
<accession>A0A017S3S6</accession>
<protein>
    <submittedName>
        <fullName evidence="2">Uncharacterized protein</fullName>
    </submittedName>
</protein>